<dbReference type="SMART" id="SM00363">
    <property type="entry name" value="S4"/>
    <property type="match status" value="1"/>
</dbReference>
<dbReference type="InterPro" id="IPR036986">
    <property type="entry name" value="S4_RNA-bd_sf"/>
</dbReference>
<gene>
    <name evidence="3" type="ORF">J0B03_01310</name>
</gene>
<feature type="domain" description="RNA-binding S4" evidence="2">
    <location>
        <begin position="169"/>
        <end position="229"/>
    </location>
</feature>
<protein>
    <recommendedName>
        <fullName evidence="2">RNA-binding S4 domain-containing protein</fullName>
    </recommendedName>
</protein>
<dbReference type="Proteomes" id="UP000663499">
    <property type="component" value="Chromosome"/>
</dbReference>
<dbReference type="GO" id="GO:0003723">
    <property type="term" value="F:RNA binding"/>
    <property type="evidence" value="ECO:0007669"/>
    <property type="project" value="UniProtKB-KW"/>
</dbReference>
<dbReference type="InterPro" id="IPR012677">
    <property type="entry name" value="Nucleotide-bd_a/b_plait_sf"/>
</dbReference>
<dbReference type="Gene3D" id="3.10.290.10">
    <property type="entry name" value="RNA-binding S4 domain"/>
    <property type="match status" value="1"/>
</dbReference>
<dbReference type="SUPFAM" id="SSF55174">
    <property type="entry name" value="Alpha-L RNA-binding motif"/>
    <property type="match status" value="1"/>
</dbReference>
<evidence type="ECO:0000259" key="2">
    <source>
        <dbReference type="SMART" id="SM00363"/>
    </source>
</evidence>
<reference evidence="3" key="1">
    <citation type="submission" date="2021-03" db="EMBL/GenBank/DDBJ databases">
        <title>Alkalibacter marinus sp. nov., isolated from tidal flat sediment.</title>
        <authorList>
            <person name="Namirimu T."/>
            <person name="Yang J.-A."/>
            <person name="Yang S.-H."/>
            <person name="Kim Y.-J."/>
            <person name="Kwon K.K."/>
        </authorList>
    </citation>
    <scope>NUCLEOTIDE SEQUENCE</scope>
    <source>
        <strain evidence="3">ES005</strain>
    </source>
</reference>
<dbReference type="InterPro" id="IPR002942">
    <property type="entry name" value="S4_RNA-bd"/>
</dbReference>
<dbReference type="KEGG" id="alka:J0B03_01310"/>
<dbReference type="AlphaFoldDB" id="A0A974XF79"/>
<organism evidence="3 4">
    <name type="scientific">Alkalibacter rhizosphaerae</name>
    <dbReference type="NCBI Taxonomy" id="2815577"/>
    <lineage>
        <taxon>Bacteria</taxon>
        <taxon>Bacillati</taxon>
        <taxon>Bacillota</taxon>
        <taxon>Clostridia</taxon>
        <taxon>Eubacteriales</taxon>
        <taxon>Eubacteriaceae</taxon>
        <taxon>Alkalibacter</taxon>
    </lineage>
</organism>
<evidence type="ECO:0000313" key="4">
    <source>
        <dbReference type="Proteomes" id="UP000663499"/>
    </source>
</evidence>
<proteinExistence type="predicted"/>
<sequence length="245" mass="27606">MKKYDEESLKVKNVCDLAQKDASSFWTEFFDPTQQKKLASALFKQGVEHSFFGGHEDAERKILFVKASWDELEESAPLVLLQMDVPEKTTHRDVLGSLLSTGIKRDQVGDILVSSGKAYVFVLENMANYIRTNVEHIRNQQANVTICSMEDVELPKPEFKIEHCVLTSFRLDNVVAKACKMSRSATGELVSKGLVKVDHEVADKGTQNVSDGTLVSVRGYGRFIFRSLEGSTRKGNQKAEIHWYK</sequence>
<dbReference type="EMBL" id="CP071444">
    <property type="protein sequence ID" value="QSX08759.1"/>
    <property type="molecule type" value="Genomic_DNA"/>
</dbReference>
<evidence type="ECO:0000313" key="3">
    <source>
        <dbReference type="EMBL" id="QSX08759.1"/>
    </source>
</evidence>
<dbReference type="CDD" id="cd00165">
    <property type="entry name" value="S4"/>
    <property type="match status" value="1"/>
</dbReference>
<dbReference type="PROSITE" id="PS50889">
    <property type="entry name" value="S4"/>
    <property type="match status" value="1"/>
</dbReference>
<dbReference type="RefSeq" id="WP_207300100.1">
    <property type="nucleotide sequence ID" value="NZ_CP071444.1"/>
</dbReference>
<dbReference type="Gene3D" id="3.30.70.330">
    <property type="match status" value="1"/>
</dbReference>
<evidence type="ECO:0000256" key="1">
    <source>
        <dbReference type="PROSITE-ProRule" id="PRU00182"/>
    </source>
</evidence>
<dbReference type="InterPro" id="IPR040591">
    <property type="entry name" value="RqcP2_RBD"/>
</dbReference>
<dbReference type="Gene3D" id="3.30.1370.160">
    <property type="match status" value="1"/>
</dbReference>
<keyword evidence="1" id="KW-0694">RNA-binding</keyword>
<keyword evidence="4" id="KW-1185">Reference proteome</keyword>
<name>A0A974XF79_9FIRM</name>
<accession>A0A974XF79</accession>
<dbReference type="Pfam" id="PF17774">
    <property type="entry name" value="YlmH_RBD"/>
    <property type="match status" value="1"/>
</dbReference>